<organism evidence="2 3">
    <name type="scientific">Arcobacter defluvii</name>
    <dbReference type="NCBI Taxonomy" id="873191"/>
    <lineage>
        <taxon>Bacteria</taxon>
        <taxon>Pseudomonadati</taxon>
        <taxon>Campylobacterota</taxon>
        <taxon>Epsilonproteobacteria</taxon>
        <taxon>Campylobacterales</taxon>
        <taxon>Arcobacteraceae</taxon>
        <taxon>Arcobacter</taxon>
    </lineage>
</organism>
<keyword evidence="3" id="KW-1185">Reference proteome</keyword>
<name>A0AAE7E7G0_9BACT</name>
<dbReference type="RefSeq" id="WP_129012090.1">
    <property type="nucleotide sequence ID" value="NZ_CP053835.1"/>
</dbReference>
<sequence>MENNKSKGILVSDTQLVDILDKYEFLMLHLNTQITPTINKMIQLQKEVQNLDVILNKTKEIENALNQINLKIENSTNQILSEKIDEAVKINIDEKSKILDEIIQKQNQKIYKKELLVIATSFLFLGILIGCFL</sequence>
<accession>A0AAE7E7G0</accession>
<gene>
    <name evidence="2" type="ORF">ADFLV_1286</name>
</gene>
<keyword evidence="1" id="KW-0812">Transmembrane</keyword>
<dbReference type="KEGG" id="adz:ADFLV_1286"/>
<dbReference type="Proteomes" id="UP000503313">
    <property type="component" value="Chromosome"/>
</dbReference>
<feature type="transmembrane region" description="Helical" evidence="1">
    <location>
        <begin position="115"/>
        <end position="132"/>
    </location>
</feature>
<reference evidence="2 3" key="1">
    <citation type="submission" date="2020-05" db="EMBL/GenBank/DDBJ databases">
        <title>Complete genome sequencing of Campylobacter and Arcobacter type strains.</title>
        <authorList>
            <person name="Miller W.G."/>
            <person name="Yee E."/>
        </authorList>
    </citation>
    <scope>NUCLEOTIDE SEQUENCE [LARGE SCALE GENOMIC DNA]</scope>
    <source>
        <strain evidence="2 3">LMG 25694</strain>
    </source>
</reference>
<dbReference type="AlphaFoldDB" id="A0AAE7E7G0"/>
<evidence type="ECO:0000313" key="3">
    <source>
        <dbReference type="Proteomes" id="UP000503313"/>
    </source>
</evidence>
<keyword evidence="1" id="KW-0472">Membrane</keyword>
<evidence type="ECO:0000313" key="2">
    <source>
        <dbReference type="EMBL" id="QKF77318.1"/>
    </source>
</evidence>
<proteinExistence type="predicted"/>
<evidence type="ECO:0000256" key="1">
    <source>
        <dbReference type="SAM" id="Phobius"/>
    </source>
</evidence>
<protein>
    <submittedName>
        <fullName evidence="2">Uncharacterized protein</fullName>
    </submittedName>
</protein>
<dbReference type="EMBL" id="CP053835">
    <property type="protein sequence ID" value="QKF77318.1"/>
    <property type="molecule type" value="Genomic_DNA"/>
</dbReference>
<keyword evidence="1" id="KW-1133">Transmembrane helix</keyword>